<organism evidence="13 14">
    <name type="scientific">Aspergillus fumigatus</name>
    <name type="common">Neosartorya fumigata</name>
    <dbReference type="NCBI Taxonomy" id="746128"/>
    <lineage>
        <taxon>Eukaryota</taxon>
        <taxon>Fungi</taxon>
        <taxon>Dikarya</taxon>
        <taxon>Ascomycota</taxon>
        <taxon>Pezizomycotina</taxon>
        <taxon>Eurotiomycetes</taxon>
        <taxon>Eurotiomycetidae</taxon>
        <taxon>Eurotiales</taxon>
        <taxon>Aspergillaceae</taxon>
        <taxon>Aspergillus</taxon>
        <taxon>Aspergillus subgen. Fumigati</taxon>
    </lineage>
</organism>
<reference evidence="13" key="1">
    <citation type="submission" date="2021-08" db="EMBL/GenBank/DDBJ databases">
        <title>Global Aspergillus fumigatus from environmental and clinical sources.</title>
        <authorList>
            <person name="Barber A."/>
            <person name="Sae-Ong T."/>
        </authorList>
    </citation>
    <scope>NUCLEOTIDE SEQUENCE</scope>
    <source>
        <strain evidence="13">NRZ-2016-071</strain>
    </source>
</reference>
<dbReference type="EMBL" id="JAIBSC010000007">
    <property type="protein sequence ID" value="KAH1910484.1"/>
    <property type="molecule type" value="Genomic_DNA"/>
</dbReference>
<dbReference type="GO" id="GO:0015297">
    <property type="term" value="F:antiporter activity"/>
    <property type="evidence" value="ECO:0007669"/>
    <property type="project" value="UniProtKB-KW"/>
</dbReference>
<feature type="transmembrane region" description="Helical" evidence="11">
    <location>
        <begin position="147"/>
        <end position="168"/>
    </location>
</feature>
<comment type="subcellular location">
    <subcellularLocation>
        <location evidence="1">Membrane</location>
        <topology evidence="1">Multi-pass membrane protein</topology>
    </subcellularLocation>
</comment>
<feature type="compositionally biased region" description="Basic and acidic residues" evidence="10">
    <location>
        <begin position="333"/>
        <end position="349"/>
    </location>
</feature>
<evidence type="ECO:0000256" key="3">
    <source>
        <dbReference type="ARBA" id="ARBA00022449"/>
    </source>
</evidence>
<feature type="transmembrane region" description="Helical" evidence="11">
    <location>
        <begin position="280"/>
        <end position="299"/>
    </location>
</feature>
<feature type="transmembrane region" description="Helical" evidence="11">
    <location>
        <begin position="255"/>
        <end position="274"/>
    </location>
</feature>
<keyword evidence="2" id="KW-0813">Transport</keyword>
<evidence type="ECO:0000256" key="8">
    <source>
        <dbReference type="ARBA" id="ARBA00023136"/>
    </source>
</evidence>
<evidence type="ECO:0000256" key="2">
    <source>
        <dbReference type="ARBA" id="ARBA00022448"/>
    </source>
</evidence>
<comment type="caution">
    <text evidence="13">The sequence shown here is derived from an EMBL/GenBank/DDBJ whole genome shotgun (WGS) entry which is preliminary data.</text>
</comment>
<dbReference type="GO" id="GO:1902600">
    <property type="term" value="P:proton transmembrane transport"/>
    <property type="evidence" value="ECO:0007669"/>
    <property type="project" value="InterPro"/>
</dbReference>
<feature type="compositionally biased region" description="Polar residues" evidence="10">
    <location>
        <begin position="493"/>
        <end position="507"/>
    </location>
</feature>
<dbReference type="Pfam" id="PF00999">
    <property type="entry name" value="Na_H_Exchanger"/>
    <property type="match status" value="1"/>
</dbReference>
<evidence type="ECO:0000256" key="11">
    <source>
        <dbReference type="SAM" id="Phobius"/>
    </source>
</evidence>
<name>A0A8H4HWA1_ASPFM</name>
<keyword evidence="6" id="KW-0915">Sodium</keyword>
<keyword evidence="4 11" id="KW-0812">Transmembrane</keyword>
<keyword evidence="3" id="KW-0050">Antiport</keyword>
<evidence type="ECO:0000256" key="9">
    <source>
        <dbReference type="ARBA" id="ARBA00023201"/>
    </source>
</evidence>
<evidence type="ECO:0000256" key="5">
    <source>
        <dbReference type="ARBA" id="ARBA00022989"/>
    </source>
</evidence>
<feature type="transmembrane region" description="Helical" evidence="11">
    <location>
        <begin position="221"/>
        <end position="243"/>
    </location>
</feature>
<evidence type="ECO:0000256" key="10">
    <source>
        <dbReference type="SAM" id="MobiDB-lite"/>
    </source>
</evidence>
<keyword evidence="8 11" id="KW-0472">Membrane</keyword>
<dbReference type="AlphaFoldDB" id="A0A8H4HWA1"/>
<evidence type="ECO:0000256" key="1">
    <source>
        <dbReference type="ARBA" id="ARBA00004141"/>
    </source>
</evidence>
<evidence type="ECO:0000313" key="13">
    <source>
        <dbReference type="EMBL" id="KAH1910484.1"/>
    </source>
</evidence>
<keyword evidence="9" id="KW-0739">Sodium transport</keyword>
<dbReference type="InterPro" id="IPR038770">
    <property type="entry name" value="Na+/solute_symporter_sf"/>
</dbReference>
<feature type="transmembrane region" description="Helical" evidence="11">
    <location>
        <begin position="579"/>
        <end position="602"/>
    </location>
</feature>
<dbReference type="GO" id="GO:0006814">
    <property type="term" value="P:sodium ion transport"/>
    <property type="evidence" value="ECO:0007669"/>
    <property type="project" value="UniProtKB-KW"/>
</dbReference>
<dbReference type="InterPro" id="IPR006153">
    <property type="entry name" value="Cation/H_exchanger_TM"/>
</dbReference>
<feature type="transmembrane region" description="Helical" evidence="11">
    <location>
        <begin position="117"/>
        <end position="141"/>
    </location>
</feature>
<protein>
    <recommendedName>
        <fullName evidence="12">Cation/H+ exchanger transmembrane domain-containing protein</fullName>
    </recommendedName>
</protein>
<evidence type="ECO:0000256" key="7">
    <source>
        <dbReference type="ARBA" id="ARBA00023065"/>
    </source>
</evidence>
<proteinExistence type="predicted"/>
<keyword evidence="7" id="KW-0406">Ion transport</keyword>
<keyword evidence="5 11" id="KW-1133">Transmembrane helix</keyword>
<dbReference type="PANTHER" id="PTHR43562">
    <property type="entry name" value="NAPA-TYPE SODIUM/HYDROGEN ANTIPORTER"/>
    <property type="match status" value="1"/>
</dbReference>
<feature type="compositionally biased region" description="Basic and acidic residues" evidence="10">
    <location>
        <begin position="477"/>
        <end position="492"/>
    </location>
</feature>
<feature type="region of interest" description="Disordered" evidence="10">
    <location>
        <begin position="458"/>
        <end position="511"/>
    </location>
</feature>
<evidence type="ECO:0000256" key="6">
    <source>
        <dbReference type="ARBA" id="ARBA00023053"/>
    </source>
</evidence>
<gene>
    <name evidence="13" type="ORF">KXV57_008106</name>
</gene>
<dbReference type="PANTHER" id="PTHR43562:SF3">
    <property type="entry name" value="SODIUM ION_PROTON EXCHANGER (EUROFUNG)"/>
    <property type="match status" value="1"/>
</dbReference>
<evidence type="ECO:0000259" key="12">
    <source>
        <dbReference type="Pfam" id="PF00999"/>
    </source>
</evidence>
<evidence type="ECO:0000313" key="14">
    <source>
        <dbReference type="Proteomes" id="UP000813423"/>
    </source>
</evidence>
<sequence>MVALQNALAYHEPGIKTILIQTSFLLALNWVNTLLDKLIYCGLIGQLLIGIAWGVPGANWLELDVQKTIQQLGYLGLLLLVYEGKLIAEAPADTVIFDEIVSTGGLSTSFSQLKSNIGLSSMVAITGIAVPMALSFILMSLLSATPLQAFAAGASLCSTSIGTTFTILSTTGLAKTRLGIVLGSAAMMDDVAGLVMVQIISSLGSANQESSFDPVVVIRPIFVAVGFALGLLLIWRFVVVAVVRKYQAHAIRIPGWMRSLNVALVIYMLYLIGLVTSAQYAGTSGLFAAYLAGASISWLDEMMATGEKQPKTEIPANDQRKHRPGSIEMQTRLTRDANHTQRSHRETESTAHTVTTVHSKRPTGELTFETFCKEPLKRILSPLFFASIGFSIPITKMFEGRVVWRGVVYTLLMAFGKLVTGLLLMRLTLRGSKLLNKAKKVLLGFATVRAAKSCKTKPQLDSDCSRAPAQGEIQSDGPKREESQLPESDSRTQDSQFPAATAVNDSPQEGLCPPVARLSSSRLPLRPRSLYPASILGLAMVARGEIGYLIASLAEADGIFSPHSSSSPRTDSQEVASEIYLVVIWAITLCTFIGPLCVGFLVKRVKTLQRLRTQSGGEDPLGAWGVS</sequence>
<accession>A0A8H4HWA1</accession>
<feature type="transmembrane region" description="Helical" evidence="11">
    <location>
        <begin position="407"/>
        <end position="429"/>
    </location>
</feature>
<feature type="region of interest" description="Disordered" evidence="10">
    <location>
        <begin position="309"/>
        <end position="358"/>
    </location>
</feature>
<dbReference type="Gene3D" id="1.20.1530.20">
    <property type="match status" value="2"/>
</dbReference>
<dbReference type="Proteomes" id="UP000813423">
    <property type="component" value="Unassembled WGS sequence"/>
</dbReference>
<dbReference type="GO" id="GO:0016020">
    <property type="term" value="C:membrane"/>
    <property type="evidence" value="ECO:0007669"/>
    <property type="project" value="UniProtKB-SubCell"/>
</dbReference>
<feature type="domain" description="Cation/H+ exchanger transmembrane" evidence="12">
    <location>
        <begin position="104"/>
        <end position="301"/>
    </location>
</feature>
<feature type="transmembrane region" description="Helical" evidence="11">
    <location>
        <begin position="180"/>
        <end position="201"/>
    </location>
</feature>
<evidence type="ECO:0000256" key="4">
    <source>
        <dbReference type="ARBA" id="ARBA00022692"/>
    </source>
</evidence>